<evidence type="ECO:0000313" key="13">
    <source>
        <dbReference type="Proteomes" id="UP001444625"/>
    </source>
</evidence>
<evidence type="ECO:0000256" key="10">
    <source>
        <dbReference type="ARBA" id="ARBA00049244"/>
    </source>
</evidence>
<dbReference type="PANTHER" id="PTHR32294:SF0">
    <property type="entry name" value="DNA POLYMERASE III SUBUNIT ALPHA"/>
    <property type="match status" value="1"/>
</dbReference>
<dbReference type="InterPro" id="IPR004365">
    <property type="entry name" value="NA-bd_OB_tRNA"/>
</dbReference>
<dbReference type="InterPro" id="IPR004013">
    <property type="entry name" value="PHP_dom"/>
</dbReference>
<evidence type="ECO:0000256" key="6">
    <source>
        <dbReference type="ARBA" id="ARBA00022695"/>
    </source>
</evidence>
<dbReference type="InterPro" id="IPR040982">
    <property type="entry name" value="DNA_pol3_finger"/>
</dbReference>
<comment type="catalytic activity">
    <reaction evidence="10">
        <text>DNA(n) + a 2'-deoxyribonucleoside 5'-triphosphate = DNA(n+1) + diphosphate</text>
        <dbReference type="Rhea" id="RHEA:22508"/>
        <dbReference type="Rhea" id="RHEA-COMP:17339"/>
        <dbReference type="Rhea" id="RHEA-COMP:17340"/>
        <dbReference type="ChEBI" id="CHEBI:33019"/>
        <dbReference type="ChEBI" id="CHEBI:61560"/>
        <dbReference type="ChEBI" id="CHEBI:173112"/>
        <dbReference type="EC" id="2.7.7.7"/>
    </reaction>
</comment>
<evidence type="ECO:0000256" key="1">
    <source>
        <dbReference type="ARBA" id="ARBA00004496"/>
    </source>
</evidence>
<gene>
    <name evidence="12" type="primary">dnaE</name>
    <name evidence="12" type="ORF">ABC228_00110</name>
</gene>
<dbReference type="EMBL" id="JBDIML010000001">
    <property type="protein sequence ID" value="MEN2765577.1"/>
    <property type="molecule type" value="Genomic_DNA"/>
</dbReference>
<accession>A0ABU9XBE1</accession>
<comment type="similarity">
    <text evidence="2">Belongs to the DNA polymerase type-C family. DnaE subfamily.</text>
</comment>
<evidence type="ECO:0000259" key="11">
    <source>
        <dbReference type="SMART" id="SM00481"/>
    </source>
</evidence>
<dbReference type="Pfam" id="PF02811">
    <property type="entry name" value="PHP"/>
    <property type="match status" value="1"/>
</dbReference>
<evidence type="ECO:0000256" key="9">
    <source>
        <dbReference type="ARBA" id="ARBA00025611"/>
    </source>
</evidence>
<evidence type="ECO:0000256" key="2">
    <source>
        <dbReference type="ARBA" id="ARBA00009496"/>
    </source>
</evidence>
<dbReference type="Gene3D" id="1.10.150.870">
    <property type="match status" value="1"/>
</dbReference>
<keyword evidence="13" id="KW-1185">Reference proteome</keyword>
<dbReference type="SMART" id="SM00481">
    <property type="entry name" value="POLIIIAc"/>
    <property type="match status" value="1"/>
</dbReference>
<evidence type="ECO:0000256" key="4">
    <source>
        <dbReference type="ARBA" id="ARBA00019114"/>
    </source>
</evidence>
<keyword evidence="6 12" id="KW-0548">Nucleotidyltransferase</keyword>
<keyword evidence="8" id="KW-0239">DNA-directed DNA polymerase</keyword>
<keyword evidence="7" id="KW-0235">DNA replication</keyword>
<dbReference type="InterPro" id="IPR004805">
    <property type="entry name" value="DnaE2/DnaE/PolC"/>
</dbReference>
<dbReference type="NCBIfam" id="TIGR00594">
    <property type="entry name" value="polc"/>
    <property type="match status" value="1"/>
</dbReference>
<evidence type="ECO:0000256" key="5">
    <source>
        <dbReference type="ARBA" id="ARBA00022679"/>
    </source>
</evidence>
<evidence type="ECO:0000256" key="7">
    <source>
        <dbReference type="ARBA" id="ARBA00022705"/>
    </source>
</evidence>
<dbReference type="Pfam" id="PF17657">
    <property type="entry name" value="DNA_pol3_finger"/>
    <property type="match status" value="1"/>
</dbReference>
<dbReference type="InterPro" id="IPR003141">
    <property type="entry name" value="Pol/His_phosphatase_N"/>
</dbReference>
<comment type="caution">
    <text evidence="12">The sequence shown here is derived from an EMBL/GenBank/DDBJ whole genome shotgun (WGS) entry which is preliminary data.</text>
</comment>
<evidence type="ECO:0000313" key="12">
    <source>
        <dbReference type="EMBL" id="MEN2765577.1"/>
    </source>
</evidence>
<dbReference type="InterPro" id="IPR011708">
    <property type="entry name" value="DNA_pol3_alpha_NTPase_dom"/>
</dbReference>
<sequence>MSFTHLQVKTGYSFLNSTITTDKLIKKATELNFSALSITDENVLHGVIPFYKACVQNGIKPIIGMTTTIVNADESMEEIILLAKNNAGYNNLVKLSSYIQTNQVKGITKDELHSYTDQLVGILPSKSSSVQQLVLDMNYDQLDHFLGYFSSLFAADDFYLGIDDHGNEQDKLINQGIKAYADSNKINVVAINNVCYLNEKDVYAFDCLQAMKQGKNWSINKVKLNHHQQHLRATTEMEQIFSYWPEAIEETKAIEDKCTVTFDFGARMLPSFPVPNHTTAADYLEKICLENIKDKYTDITMPIKTRLHHELTIIKKMNFSDYFLIVWDFIKYAKEQNIMVGPGRGSSAGSIVAYTLGITDVDPMKHDLLFERFLNPERITMPDIDIDFSDQRRDEVIAYVREKYGPDHVAQIITFGTFAARSIIRELGKTMEVDQQDIYFILKQIPNQTNMSLASIIKSSNELANYIQSSESLKRLFQIAAVIEGIPRHASTHAAGVVISERPLMEHVPLTKGAANTPLTQFTMTDLESIGLLKIDFLGLRNLTLIERVLQSIQYKEGKELLLSQIPENDPKTFDLLKKGKTNGVFQLESDGMKQVLERLRPSVFDDIVAVNALYRPGPMDFIPTYIERKHGRQNVSYPHPDLKPILESTYGVLIYQEQIMQIAHHIAGYTLGQADVLRRAVSKKNLELMDKQQEDFIRGCIKNGYDKNIGEEIFAWIVKFSNYGFPKSHAVAYSKISYQLAYLKAHYPKHFYAELLTSIGNQHEKIHMYIKEMKELKIPIGQPSINKSFGKFSVEKNYIRMGLLAIKGIGNQSVQEIIQARKHGKFKNLFDFCLRVSPKLVNRATIESLILAGAFDETYTNRASLLASIDQAVEQGELFREFSDQPNLFQDELDLDPSYVEIEDFSQIKKLSDEKEFLGVYVSSHPLIQYRGSLRENGFIALNHAVHVEGKNNSKSAVIIQSIKTIRTKRGEPMAFVTVSDETEDMDAVIFPELYRDSSRMVKEEMLVFITGKIERRNGRLQWLLTKIEPFNPEILEVSTNDRLFIKTTEKTSKDALKIIQKIALENPGSTPIYVYHEEQKRTYQLAQDYFIQVNKNSLNSLYQYFGKPNVVFEKA</sequence>
<dbReference type="Pfam" id="PF01336">
    <property type="entry name" value="tRNA_anti-codon"/>
    <property type="match status" value="1"/>
</dbReference>
<dbReference type="PANTHER" id="PTHR32294">
    <property type="entry name" value="DNA POLYMERASE III SUBUNIT ALPHA"/>
    <property type="match status" value="1"/>
</dbReference>
<dbReference type="Gene3D" id="3.20.20.140">
    <property type="entry name" value="Metal-dependent hydrolases"/>
    <property type="match status" value="1"/>
</dbReference>
<dbReference type="InterPro" id="IPR041931">
    <property type="entry name" value="DNA_pol3_alpha_thumb_dom"/>
</dbReference>
<reference evidence="12 13" key="1">
    <citation type="submission" date="2024-05" db="EMBL/GenBank/DDBJ databases">
        <authorList>
            <person name="Haq I."/>
            <person name="Ullah Z."/>
            <person name="Ahmad R."/>
            <person name="Li M."/>
            <person name="Tong Y."/>
        </authorList>
    </citation>
    <scope>NUCLEOTIDE SEQUENCE [LARGE SCALE GENOMIC DNA]</scope>
    <source>
        <strain evidence="12 13">16A2E</strain>
    </source>
</reference>
<dbReference type="SUPFAM" id="SSF89550">
    <property type="entry name" value="PHP domain-like"/>
    <property type="match status" value="1"/>
</dbReference>
<protein>
    <recommendedName>
        <fullName evidence="4">DNA polymerase III subunit alpha</fullName>
        <ecNumber evidence="3">2.7.7.7</ecNumber>
    </recommendedName>
</protein>
<proteinExistence type="inferred from homology"/>
<dbReference type="CDD" id="cd04485">
    <property type="entry name" value="DnaE_OBF"/>
    <property type="match status" value="1"/>
</dbReference>
<comment type="subcellular location">
    <subcellularLocation>
        <location evidence="1">Cytoplasm</location>
    </subcellularLocation>
</comment>
<dbReference type="InterPro" id="IPR016195">
    <property type="entry name" value="Pol/histidinol_Pase-like"/>
</dbReference>
<dbReference type="EC" id="2.7.7.7" evidence="3"/>
<dbReference type="Proteomes" id="UP001444625">
    <property type="component" value="Unassembled WGS sequence"/>
</dbReference>
<dbReference type="Pfam" id="PF14579">
    <property type="entry name" value="HHH_6"/>
    <property type="match status" value="1"/>
</dbReference>
<keyword evidence="5 12" id="KW-0808">Transferase</keyword>
<feature type="domain" description="Polymerase/histidinol phosphatase N-terminal" evidence="11">
    <location>
        <begin position="4"/>
        <end position="71"/>
    </location>
</feature>
<dbReference type="InterPro" id="IPR029460">
    <property type="entry name" value="DNAPol_HHH"/>
</dbReference>
<dbReference type="SUPFAM" id="SSF160975">
    <property type="entry name" value="AF1531-like"/>
    <property type="match status" value="1"/>
</dbReference>
<dbReference type="Pfam" id="PF07733">
    <property type="entry name" value="DNA_pol3_alpha"/>
    <property type="match status" value="1"/>
</dbReference>
<organism evidence="12 13">
    <name type="scientific">Ornithinibacillus xuwenensis</name>
    <dbReference type="NCBI Taxonomy" id="3144668"/>
    <lineage>
        <taxon>Bacteria</taxon>
        <taxon>Bacillati</taxon>
        <taxon>Bacillota</taxon>
        <taxon>Bacilli</taxon>
        <taxon>Bacillales</taxon>
        <taxon>Bacillaceae</taxon>
        <taxon>Ornithinibacillus</taxon>
    </lineage>
</organism>
<evidence type="ECO:0000256" key="3">
    <source>
        <dbReference type="ARBA" id="ARBA00012417"/>
    </source>
</evidence>
<dbReference type="RefSeq" id="WP_345823056.1">
    <property type="nucleotide sequence ID" value="NZ_JBDIML010000001.1"/>
</dbReference>
<evidence type="ECO:0000256" key="8">
    <source>
        <dbReference type="ARBA" id="ARBA00022932"/>
    </source>
</evidence>
<name>A0ABU9XBE1_9BACI</name>
<comment type="function">
    <text evidence="9">DNA polymerase III is a complex, multichain enzyme responsible for most of the replicative synthesis in bacteria. This DNA polymerase also exhibits 3' to 5' exonuclease activity. The alpha chain is the DNA polymerase.</text>
</comment>
<dbReference type="NCBIfam" id="NF004226">
    <property type="entry name" value="PRK05673.1"/>
    <property type="match status" value="1"/>
</dbReference>
<dbReference type="GO" id="GO:0003887">
    <property type="term" value="F:DNA-directed DNA polymerase activity"/>
    <property type="evidence" value="ECO:0007669"/>
    <property type="project" value="UniProtKB-EC"/>
</dbReference>
<dbReference type="Gene3D" id="1.10.10.1600">
    <property type="entry name" value="Bacterial DNA polymerase III alpha subunit, thumb domain"/>
    <property type="match status" value="1"/>
</dbReference>